<gene>
    <name evidence="6" type="ORF">MMF94_39205</name>
</gene>
<evidence type="ECO:0000256" key="4">
    <source>
        <dbReference type="ARBA" id="ARBA00048741"/>
    </source>
</evidence>
<dbReference type="PANTHER" id="PTHR43284">
    <property type="entry name" value="ASPARAGINE SYNTHETASE (GLUTAMINE-HYDROLYZING)"/>
    <property type="match status" value="1"/>
</dbReference>
<evidence type="ECO:0000313" key="6">
    <source>
        <dbReference type="EMBL" id="MCH6171750.1"/>
    </source>
</evidence>
<evidence type="ECO:0000256" key="3">
    <source>
        <dbReference type="ARBA" id="ARBA00022888"/>
    </source>
</evidence>
<dbReference type="CDD" id="cd01991">
    <property type="entry name" value="Asn_synthase_B_C"/>
    <property type="match status" value="1"/>
</dbReference>
<sequence length="235" mass="25742">MFADVHVLPPAATAVVTANSGGMTIQERRKWDAQPVPTGLEAAAELVRETLRVETERLSIADVPVAAVTSGGLDSSFVTALLASKLPGLVGFHVRYQGHWPFDEVVFARDLANQYKLRLHEVELDSADFPDMLDDVVRHLGQPNADPITVSTFALFRAVHAAGYRVALTGDGADEFFGGYDRVKAALLDGEDWADRYVAALAAAPARLRWQLYSADYQDYLRAHGTTQNVFEKIN</sequence>
<protein>
    <recommendedName>
        <fullName evidence="2">asparagine synthase (glutamine-hydrolyzing)</fullName>
        <ecNumber evidence="2">6.3.5.4</ecNumber>
    </recommendedName>
</protein>
<keyword evidence="7" id="KW-1185">Reference proteome</keyword>
<comment type="catalytic activity">
    <reaction evidence="4">
        <text>L-aspartate + L-glutamine + ATP + H2O = L-asparagine + L-glutamate + AMP + diphosphate + H(+)</text>
        <dbReference type="Rhea" id="RHEA:12228"/>
        <dbReference type="ChEBI" id="CHEBI:15377"/>
        <dbReference type="ChEBI" id="CHEBI:15378"/>
        <dbReference type="ChEBI" id="CHEBI:29985"/>
        <dbReference type="ChEBI" id="CHEBI:29991"/>
        <dbReference type="ChEBI" id="CHEBI:30616"/>
        <dbReference type="ChEBI" id="CHEBI:33019"/>
        <dbReference type="ChEBI" id="CHEBI:58048"/>
        <dbReference type="ChEBI" id="CHEBI:58359"/>
        <dbReference type="ChEBI" id="CHEBI:456215"/>
        <dbReference type="EC" id="6.3.5.4"/>
    </reaction>
</comment>
<evidence type="ECO:0000259" key="5">
    <source>
        <dbReference type="Pfam" id="PF00733"/>
    </source>
</evidence>
<organism evidence="6 7">
    <name type="scientific">Pseudonocardia alaniniphila</name>
    <dbReference type="NCBI Taxonomy" id="75291"/>
    <lineage>
        <taxon>Bacteria</taxon>
        <taxon>Bacillati</taxon>
        <taxon>Actinomycetota</taxon>
        <taxon>Actinomycetes</taxon>
        <taxon>Pseudonocardiales</taxon>
        <taxon>Pseudonocardiaceae</taxon>
        <taxon>Pseudonocardia</taxon>
    </lineage>
</organism>
<dbReference type="EC" id="6.3.5.4" evidence="2"/>
<evidence type="ECO:0000313" key="7">
    <source>
        <dbReference type="Proteomes" id="UP001299970"/>
    </source>
</evidence>
<name>A0ABS9TT59_9PSEU</name>
<evidence type="ECO:0000256" key="2">
    <source>
        <dbReference type="ARBA" id="ARBA00012737"/>
    </source>
</evidence>
<evidence type="ECO:0000256" key="1">
    <source>
        <dbReference type="ARBA" id="ARBA00005187"/>
    </source>
</evidence>
<dbReference type="RefSeq" id="WP_241042549.1">
    <property type="nucleotide sequence ID" value="NZ_BAAAJF010000074.1"/>
</dbReference>
<comment type="caution">
    <text evidence="6">The sequence shown here is derived from an EMBL/GenBank/DDBJ whole genome shotgun (WGS) entry which is preliminary data.</text>
</comment>
<dbReference type="Pfam" id="PF00733">
    <property type="entry name" value="Asn_synthase"/>
    <property type="match status" value="1"/>
</dbReference>
<dbReference type="InterPro" id="IPR014729">
    <property type="entry name" value="Rossmann-like_a/b/a_fold"/>
</dbReference>
<dbReference type="PANTHER" id="PTHR43284:SF1">
    <property type="entry name" value="ASPARAGINE SYNTHETASE"/>
    <property type="match status" value="1"/>
</dbReference>
<dbReference type="EMBL" id="JAKXMK010000048">
    <property type="protein sequence ID" value="MCH6171750.1"/>
    <property type="molecule type" value="Genomic_DNA"/>
</dbReference>
<reference evidence="6 7" key="1">
    <citation type="submission" date="2022-03" db="EMBL/GenBank/DDBJ databases">
        <title>Pseudonocardia alaer sp. nov., a novel actinomycete isolated from reed forest soil.</title>
        <authorList>
            <person name="Wang L."/>
        </authorList>
    </citation>
    <scope>NUCLEOTIDE SEQUENCE [LARGE SCALE GENOMIC DNA]</scope>
    <source>
        <strain evidence="6 7">Y-16303</strain>
    </source>
</reference>
<keyword evidence="3" id="KW-0061">Asparagine biosynthesis</keyword>
<dbReference type="InterPro" id="IPR051786">
    <property type="entry name" value="ASN_synthetase/amidase"/>
</dbReference>
<keyword evidence="3" id="KW-0028">Amino-acid biosynthesis</keyword>
<feature type="domain" description="Asparagine synthetase" evidence="5">
    <location>
        <begin position="47"/>
        <end position="225"/>
    </location>
</feature>
<comment type="pathway">
    <text evidence="1">Amino-acid biosynthesis; L-asparagine biosynthesis; L-asparagine from L-aspartate (L-Gln route): step 1/1.</text>
</comment>
<dbReference type="InterPro" id="IPR001962">
    <property type="entry name" value="Asn_synthase"/>
</dbReference>
<proteinExistence type="predicted"/>
<accession>A0ABS9TT59</accession>
<dbReference type="Gene3D" id="3.40.50.620">
    <property type="entry name" value="HUPs"/>
    <property type="match status" value="1"/>
</dbReference>
<dbReference type="SUPFAM" id="SSF52402">
    <property type="entry name" value="Adenine nucleotide alpha hydrolases-like"/>
    <property type="match status" value="1"/>
</dbReference>
<dbReference type="Proteomes" id="UP001299970">
    <property type="component" value="Unassembled WGS sequence"/>
</dbReference>